<sequence length="182" mass="20128">MKLQRIFLEQLAGVLRFLDSRERDQANRRRDNAGEATAQQFWASGDARQRRDATRFLGLEFGKLRFVFIYTLGLLFRVKEFGHLEIGISHTRVGSCLVMSGSAPQPPQVAATTCRPPATHISPLPLFVVVLATGATVLDAVKVTTPPSIHPQHGAIVVQPAPSFVDSLYLFFATYTARVTHL</sequence>
<dbReference type="EMBL" id="JASCZI010121596">
    <property type="protein sequence ID" value="MED6162348.1"/>
    <property type="molecule type" value="Genomic_DNA"/>
</dbReference>
<evidence type="ECO:0000313" key="2">
    <source>
        <dbReference type="Proteomes" id="UP001341840"/>
    </source>
</evidence>
<organism evidence="1 2">
    <name type="scientific">Stylosanthes scabra</name>
    <dbReference type="NCBI Taxonomy" id="79078"/>
    <lineage>
        <taxon>Eukaryota</taxon>
        <taxon>Viridiplantae</taxon>
        <taxon>Streptophyta</taxon>
        <taxon>Embryophyta</taxon>
        <taxon>Tracheophyta</taxon>
        <taxon>Spermatophyta</taxon>
        <taxon>Magnoliopsida</taxon>
        <taxon>eudicotyledons</taxon>
        <taxon>Gunneridae</taxon>
        <taxon>Pentapetalae</taxon>
        <taxon>rosids</taxon>
        <taxon>fabids</taxon>
        <taxon>Fabales</taxon>
        <taxon>Fabaceae</taxon>
        <taxon>Papilionoideae</taxon>
        <taxon>50 kb inversion clade</taxon>
        <taxon>dalbergioids sensu lato</taxon>
        <taxon>Dalbergieae</taxon>
        <taxon>Pterocarpus clade</taxon>
        <taxon>Stylosanthes</taxon>
    </lineage>
</organism>
<comment type="caution">
    <text evidence="1">The sequence shown here is derived from an EMBL/GenBank/DDBJ whole genome shotgun (WGS) entry which is preliminary data.</text>
</comment>
<proteinExistence type="predicted"/>
<reference evidence="1 2" key="1">
    <citation type="journal article" date="2023" name="Plants (Basel)">
        <title>Bridging the Gap: Combining Genomics and Transcriptomics Approaches to Understand Stylosanthes scabra, an Orphan Legume from the Brazilian Caatinga.</title>
        <authorList>
            <person name="Ferreira-Neto J.R.C."/>
            <person name="da Silva M.D."/>
            <person name="Binneck E."/>
            <person name="de Melo N.F."/>
            <person name="da Silva R.H."/>
            <person name="de Melo A.L.T.M."/>
            <person name="Pandolfi V."/>
            <person name="Bustamante F.O."/>
            <person name="Brasileiro-Vidal A.C."/>
            <person name="Benko-Iseppon A.M."/>
        </authorList>
    </citation>
    <scope>NUCLEOTIDE SEQUENCE [LARGE SCALE GENOMIC DNA]</scope>
    <source>
        <tissue evidence="1">Leaves</tissue>
    </source>
</reference>
<name>A0ABU6URW4_9FABA</name>
<protein>
    <submittedName>
        <fullName evidence="1">Uncharacterized protein</fullName>
    </submittedName>
</protein>
<gene>
    <name evidence="1" type="ORF">PIB30_069585</name>
</gene>
<dbReference type="Proteomes" id="UP001341840">
    <property type="component" value="Unassembled WGS sequence"/>
</dbReference>
<evidence type="ECO:0000313" key="1">
    <source>
        <dbReference type="EMBL" id="MED6162348.1"/>
    </source>
</evidence>
<keyword evidence="2" id="KW-1185">Reference proteome</keyword>
<accession>A0ABU6URW4</accession>